<organism evidence="1 2">
    <name type="scientific">Spiromyces aspiralis</name>
    <dbReference type="NCBI Taxonomy" id="68401"/>
    <lineage>
        <taxon>Eukaryota</taxon>
        <taxon>Fungi</taxon>
        <taxon>Fungi incertae sedis</taxon>
        <taxon>Zoopagomycota</taxon>
        <taxon>Kickxellomycotina</taxon>
        <taxon>Kickxellomycetes</taxon>
        <taxon>Kickxellales</taxon>
        <taxon>Kickxellaceae</taxon>
        <taxon>Spiromyces</taxon>
    </lineage>
</organism>
<gene>
    <name evidence="1" type="ORF">EV182_003629</name>
</gene>
<reference evidence="1" key="1">
    <citation type="submission" date="2022-06" db="EMBL/GenBank/DDBJ databases">
        <title>Phylogenomic reconstructions and comparative analyses of Kickxellomycotina fungi.</title>
        <authorList>
            <person name="Reynolds N.K."/>
            <person name="Stajich J.E."/>
            <person name="Barry K."/>
            <person name="Grigoriev I.V."/>
            <person name="Crous P."/>
            <person name="Smith M.E."/>
        </authorList>
    </citation>
    <scope>NUCLEOTIDE SEQUENCE</scope>
    <source>
        <strain evidence="1">RSA 2271</strain>
    </source>
</reference>
<evidence type="ECO:0000313" key="2">
    <source>
        <dbReference type="Proteomes" id="UP001145114"/>
    </source>
</evidence>
<proteinExistence type="predicted"/>
<sequence length="436" mass="47349">MKPEEIRQIRIPVVRISSDPDSHIEYAVQVQGPVRSWTVWHRYRDFDALHTVLLARFPNDPPPALLPPKALNAWLDKLNPFSWGAGSRTDSLKSYGEKQSAMSIKDLKKTHAMEPLAATKLGESVEARRQGLEQYLRAIHSHEKGRWRSTDIWREFLAPSGNLLVNWSAPNGQSGDGDLNEFSGLAGQNGQDKVLVTVQSWLEDYRGADQLTRDIRELIWRRESALSRNEVSTSHQCTLQARRQLASLESAIADLEAGLRVLTGKGPTVRSTFGSGASQTISVPALSKGEALRRQDKLRALKEEHAKLNKLALGESGDRISAAASSGLHRMNDYAEVTASNANKKALLQNDHPGLGVSSGRRTFNGGSHAGLSTATSPSRVIASASFGSSASSSSNGRAGSSTPRSHMSNGTHGGGGWRSKRVFGNSAAHIPQETD</sequence>
<feature type="non-terminal residue" evidence="1">
    <location>
        <position position="436"/>
    </location>
</feature>
<accession>A0ACC1HRK1</accession>
<dbReference type="Proteomes" id="UP001145114">
    <property type="component" value="Unassembled WGS sequence"/>
</dbReference>
<evidence type="ECO:0000313" key="1">
    <source>
        <dbReference type="EMBL" id="KAJ1678645.1"/>
    </source>
</evidence>
<name>A0ACC1HRK1_9FUNG</name>
<keyword evidence="2" id="KW-1185">Reference proteome</keyword>
<comment type="caution">
    <text evidence="1">The sequence shown here is derived from an EMBL/GenBank/DDBJ whole genome shotgun (WGS) entry which is preliminary data.</text>
</comment>
<dbReference type="EMBL" id="JAMZIH010000969">
    <property type="protein sequence ID" value="KAJ1678645.1"/>
    <property type="molecule type" value="Genomic_DNA"/>
</dbReference>
<protein>
    <submittedName>
        <fullName evidence="1">Uncharacterized protein</fullName>
    </submittedName>
</protein>